<reference evidence="4" key="1">
    <citation type="submission" date="2016-10" db="EMBL/GenBank/DDBJ databases">
        <authorList>
            <person name="Varghese N."/>
            <person name="Submissions S."/>
        </authorList>
    </citation>
    <scope>NUCLEOTIDE SEQUENCE [LARGE SCALE GENOMIC DNA]</scope>
    <source>
        <strain evidence="4">DSM 13327</strain>
    </source>
</reference>
<name>A0A1I4M3G4_9FIRM</name>
<feature type="domain" description="Metallo-beta-lactamase" evidence="2">
    <location>
        <begin position="47"/>
        <end position="287"/>
    </location>
</feature>
<dbReference type="InterPro" id="IPR050114">
    <property type="entry name" value="UPF0173_UPF0282_UlaG_hydrolase"/>
</dbReference>
<dbReference type="OrthoDB" id="9800061at2"/>
<dbReference type="GO" id="GO:0016787">
    <property type="term" value="F:hydrolase activity"/>
    <property type="evidence" value="ECO:0007669"/>
    <property type="project" value="UniProtKB-KW"/>
</dbReference>
<evidence type="ECO:0000259" key="2">
    <source>
        <dbReference type="SMART" id="SM00849"/>
    </source>
</evidence>
<keyword evidence="4" id="KW-1185">Reference proteome</keyword>
<dbReference type="PANTHER" id="PTHR43546:SF9">
    <property type="entry name" value="L-ASCORBATE-6-PHOSPHATE LACTONASE ULAG-RELATED"/>
    <property type="match status" value="1"/>
</dbReference>
<gene>
    <name evidence="3" type="ORF">SAMN04490355_102939</name>
</gene>
<sequence length="360" mass="41198">MINDVNIKDLDRQKWINNVFPEWGTFLNEEIDNTVVEENKFKMWWLGCTGIWVKTPADCNIIIDLWLDTGKQTRKFPAPPAWGQGKDFQMARMMGSKQWQPNARSAPMVIDPFAITKMDAVLSTHFHRDHIDPYVAAAIVANTDAPFIGPKYSADMWRKWGVPEERITVVKPGDSVKIKDVEIVAVDSFDRTALITAPPAGDIRGICPSDMDDRAVNFIIKTPGGNLYHSGDSHFSNYFVKHGKEYDIDVVLVSYGENPIGCSDKVTSVDCCRIAENLRAKVLIPFHYDIWSNMLADPKEIELVYNYRKDRLNYKFNVFLWEVGGGYLFPDDKGKKRFMFERGFSDAFEEEPNIPFKSFL</sequence>
<protein>
    <submittedName>
        <fullName evidence="3">L-ascorbate 6-phosphate lactonase</fullName>
    </submittedName>
</protein>
<dbReference type="AlphaFoldDB" id="A0A1I4M3G4"/>
<proteinExistence type="predicted"/>
<dbReference type="SUPFAM" id="SSF56281">
    <property type="entry name" value="Metallo-hydrolase/oxidoreductase"/>
    <property type="match status" value="1"/>
</dbReference>
<dbReference type="Pfam" id="PF12706">
    <property type="entry name" value="Lactamase_B_2"/>
    <property type="match status" value="1"/>
</dbReference>
<dbReference type="PANTHER" id="PTHR43546">
    <property type="entry name" value="UPF0173 METAL-DEPENDENT HYDROLASE MJ1163-RELATED"/>
    <property type="match status" value="1"/>
</dbReference>
<evidence type="ECO:0000313" key="4">
    <source>
        <dbReference type="Proteomes" id="UP000199520"/>
    </source>
</evidence>
<dbReference type="Gene3D" id="3.60.15.10">
    <property type="entry name" value="Ribonuclease Z/Hydroxyacylglutathione hydrolase-like"/>
    <property type="match status" value="1"/>
</dbReference>
<dbReference type="EMBL" id="FOTS01000029">
    <property type="protein sequence ID" value="SFL97744.1"/>
    <property type="molecule type" value="Genomic_DNA"/>
</dbReference>
<dbReference type="STRING" id="1123291.SAMN04490355_102939"/>
<dbReference type="InterPro" id="IPR036866">
    <property type="entry name" value="RibonucZ/Hydroxyglut_hydro"/>
</dbReference>
<evidence type="ECO:0000313" key="3">
    <source>
        <dbReference type="EMBL" id="SFL97744.1"/>
    </source>
</evidence>
<dbReference type="Proteomes" id="UP000199520">
    <property type="component" value="Unassembled WGS sequence"/>
</dbReference>
<organism evidence="3 4">
    <name type="scientific">Pelosinus propionicus DSM 13327</name>
    <dbReference type="NCBI Taxonomy" id="1123291"/>
    <lineage>
        <taxon>Bacteria</taxon>
        <taxon>Bacillati</taxon>
        <taxon>Bacillota</taxon>
        <taxon>Negativicutes</taxon>
        <taxon>Selenomonadales</taxon>
        <taxon>Sporomusaceae</taxon>
        <taxon>Pelosinus</taxon>
    </lineage>
</organism>
<dbReference type="InterPro" id="IPR001279">
    <property type="entry name" value="Metallo-B-lactamas"/>
</dbReference>
<accession>A0A1I4M3G4</accession>
<keyword evidence="1" id="KW-0378">Hydrolase</keyword>
<dbReference type="SMART" id="SM00849">
    <property type="entry name" value="Lactamase_B"/>
    <property type="match status" value="1"/>
</dbReference>
<dbReference type="NCBIfam" id="NF008688">
    <property type="entry name" value="PRK11709.1"/>
    <property type="match status" value="1"/>
</dbReference>
<dbReference type="RefSeq" id="WP_090939166.1">
    <property type="nucleotide sequence ID" value="NZ_FOTS01000029.1"/>
</dbReference>
<evidence type="ECO:0000256" key="1">
    <source>
        <dbReference type="ARBA" id="ARBA00022801"/>
    </source>
</evidence>